<evidence type="ECO:0000256" key="1">
    <source>
        <dbReference type="SAM" id="SignalP"/>
    </source>
</evidence>
<dbReference type="PANTHER" id="PTHR22699">
    <property type="entry name" value="THIOREDOXIN DOMAIN-CONTAINING PROTEIN 16"/>
    <property type="match status" value="1"/>
</dbReference>
<sequence>MAMKTLVWTCFLLNFLPYSTGKAVRDLSPDEFQNLAKSTSKNFVAVYFDHKDARQKYPSFFKEYRKACDHLDAYGIQLARIDCDSASIPECQQLTVLTYRDGELEESVSLDTLFNVDSIMAHLLQILLKYEITYLYDKPSADQLITESKGSKDVLFAYVKGFGSKAHRAIVEAAFVYSNQLAFALTTDADVAKGIIPNATRPSPPRESYFLIYKNCTQPISIALNT</sequence>
<keyword evidence="5" id="KW-1185">Reference proteome</keyword>
<dbReference type="PhylomeDB" id="A7T4H5"/>
<dbReference type="HOGENOM" id="CLU_1226083_0_0_1"/>
<accession>A7T4H5</accession>
<dbReference type="InterPro" id="IPR040090">
    <property type="entry name" value="TXNDC16"/>
</dbReference>
<protein>
    <submittedName>
        <fullName evidence="4">Uncharacterized protein</fullName>
    </submittedName>
</protein>
<proteinExistence type="predicted"/>
<dbReference type="InterPro" id="IPR057642">
    <property type="entry name" value="TXNDC16_2nd"/>
</dbReference>
<evidence type="ECO:0000313" key="4">
    <source>
        <dbReference type="EMBL" id="EDO29138.1"/>
    </source>
</evidence>
<dbReference type="EMBL" id="DS470873">
    <property type="protein sequence ID" value="EDO29138.1"/>
    <property type="molecule type" value="Genomic_DNA"/>
</dbReference>
<dbReference type="InterPro" id="IPR057639">
    <property type="entry name" value="TXNDC16_N"/>
</dbReference>
<keyword evidence="1" id="KW-0732">Signal</keyword>
<feature type="signal peptide" evidence="1">
    <location>
        <begin position="1"/>
        <end position="21"/>
    </location>
</feature>
<feature type="chain" id="PRO_5002712574" evidence="1">
    <location>
        <begin position="22"/>
        <end position="226"/>
    </location>
</feature>
<dbReference type="PANTHER" id="PTHR22699:SF1">
    <property type="entry name" value="THIOREDOXIN DOMAIN-CONTAINING PROTEIN 16"/>
    <property type="match status" value="1"/>
</dbReference>
<organism evidence="4 5">
    <name type="scientific">Nematostella vectensis</name>
    <name type="common">Starlet sea anemone</name>
    <dbReference type="NCBI Taxonomy" id="45351"/>
    <lineage>
        <taxon>Eukaryota</taxon>
        <taxon>Metazoa</taxon>
        <taxon>Cnidaria</taxon>
        <taxon>Anthozoa</taxon>
        <taxon>Hexacorallia</taxon>
        <taxon>Actiniaria</taxon>
        <taxon>Edwardsiidae</taxon>
        <taxon>Nematostella</taxon>
    </lineage>
</organism>
<dbReference type="Proteomes" id="UP000001593">
    <property type="component" value="Unassembled WGS sequence"/>
</dbReference>
<feature type="domain" description="TXNDC16 N-terminal" evidence="2">
    <location>
        <begin position="23"/>
        <end position="124"/>
    </location>
</feature>
<gene>
    <name evidence="4" type="ORF">NEMVEDRAFT_v1g222213</name>
</gene>
<dbReference type="Pfam" id="PF24508">
    <property type="entry name" value="TXNDC16_N"/>
    <property type="match status" value="1"/>
</dbReference>
<feature type="domain" description="TXNDC16 second thioredoxin-like" evidence="3">
    <location>
        <begin position="126"/>
        <end position="197"/>
    </location>
</feature>
<evidence type="ECO:0000313" key="5">
    <source>
        <dbReference type="Proteomes" id="UP000001593"/>
    </source>
</evidence>
<dbReference type="Pfam" id="PF24509">
    <property type="entry name" value="TXNDC16_2nd"/>
    <property type="match status" value="1"/>
</dbReference>
<reference evidence="4 5" key="1">
    <citation type="journal article" date="2007" name="Science">
        <title>Sea anemone genome reveals ancestral eumetazoan gene repertoire and genomic organization.</title>
        <authorList>
            <person name="Putnam N.H."/>
            <person name="Srivastava M."/>
            <person name="Hellsten U."/>
            <person name="Dirks B."/>
            <person name="Chapman J."/>
            <person name="Salamov A."/>
            <person name="Terry A."/>
            <person name="Shapiro H."/>
            <person name="Lindquist E."/>
            <person name="Kapitonov V.V."/>
            <person name="Jurka J."/>
            <person name="Genikhovich G."/>
            <person name="Grigoriev I.V."/>
            <person name="Lucas S.M."/>
            <person name="Steele R.E."/>
            <person name="Finnerty J.R."/>
            <person name="Technau U."/>
            <person name="Martindale M.Q."/>
            <person name="Rokhsar D.S."/>
        </authorList>
    </citation>
    <scope>NUCLEOTIDE SEQUENCE [LARGE SCALE GENOMIC DNA]</scope>
    <source>
        <strain evidence="5">CH2 X CH6</strain>
    </source>
</reference>
<evidence type="ECO:0000259" key="3">
    <source>
        <dbReference type="Pfam" id="PF24509"/>
    </source>
</evidence>
<name>A7T4H5_NEMVE</name>
<dbReference type="STRING" id="45351.A7T4H5"/>
<dbReference type="InParanoid" id="A7T4H5"/>
<evidence type="ECO:0000259" key="2">
    <source>
        <dbReference type="Pfam" id="PF24508"/>
    </source>
</evidence>
<dbReference type="eggNOG" id="KOG0191">
    <property type="taxonomic scope" value="Eukaryota"/>
</dbReference>
<dbReference type="SUPFAM" id="SSF52833">
    <property type="entry name" value="Thioredoxin-like"/>
    <property type="match status" value="1"/>
</dbReference>
<dbReference type="AlphaFoldDB" id="A7T4H5"/>
<dbReference type="InterPro" id="IPR036249">
    <property type="entry name" value="Thioredoxin-like_sf"/>
</dbReference>